<dbReference type="RefSeq" id="XP_002114280.1">
    <property type="nucleotide sequence ID" value="XM_002114244.1"/>
</dbReference>
<keyword evidence="3" id="KW-1185">Reference proteome</keyword>
<name>B3S249_TRIAD</name>
<gene>
    <name evidence="2" type="ORF">TRIADDRAFT_57925</name>
</gene>
<dbReference type="HOGENOM" id="CLU_1867731_0_0_1"/>
<keyword evidence="1" id="KW-1133">Transmembrane helix</keyword>
<proteinExistence type="predicted"/>
<evidence type="ECO:0000256" key="1">
    <source>
        <dbReference type="SAM" id="Phobius"/>
    </source>
</evidence>
<feature type="transmembrane region" description="Helical" evidence="1">
    <location>
        <begin position="31"/>
        <end position="52"/>
    </location>
</feature>
<dbReference type="SUPFAM" id="SSF56655">
    <property type="entry name" value="Carbohydrate phosphatase"/>
    <property type="match status" value="1"/>
</dbReference>
<dbReference type="AlphaFoldDB" id="B3S249"/>
<evidence type="ECO:0000313" key="3">
    <source>
        <dbReference type="Proteomes" id="UP000009022"/>
    </source>
</evidence>
<keyword evidence="1" id="KW-0812">Transmembrane</keyword>
<dbReference type="EMBL" id="DS985247">
    <property type="protein sequence ID" value="EDV23370.1"/>
    <property type="molecule type" value="Genomic_DNA"/>
</dbReference>
<keyword evidence="1" id="KW-0472">Membrane</keyword>
<dbReference type="InParanoid" id="B3S249"/>
<protein>
    <submittedName>
        <fullName evidence="2">Uncharacterized protein</fullName>
    </submittedName>
</protein>
<sequence length="137" mass="16065">MQIIFQTVDWKRRILQQLFRFRSWLASLKRWQALLLILIVSTIISGFLYQYIYINRSWFLLEYEEPLPEHKPFVKLDHLIEISELLSASIEVAQRGGQAVRQIYLQNSVTQLNQSVVTNADLQSNQEIVAGLKKGIF</sequence>
<dbReference type="CTD" id="6755493"/>
<dbReference type="Proteomes" id="UP000009022">
    <property type="component" value="Unassembled WGS sequence"/>
</dbReference>
<evidence type="ECO:0000313" key="2">
    <source>
        <dbReference type="EMBL" id="EDV23370.1"/>
    </source>
</evidence>
<reference evidence="2 3" key="1">
    <citation type="journal article" date="2008" name="Nature">
        <title>The Trichoplax genome and the nature of placozoans.</title>
        <authorList>
            <person name="Srivastava M."/>
            <person name="Begovic E."/>
            <person name="Chapman J."/>
            <person name="Putnam N.H."/>
            <person name="Hellsten U."/>
            <person name="Kawashima T."/>
            <person name="Kuo A."/>
            <person name="Mitros T."/>
            <person name="Salamov A."/>
            <person name="Carpenter M.L."/>
            <person name="Signorovitch A.Y."/>
            <person name="Moreno M.A."/>
            <person name="Kamm K."/>
            <person name="Grimwood J."/>
            <person name="Schmutz J."/>
            <person name="Shapiro H."/>
            <person name="Grigoriev I.V."/>
            <person name="Buss L.W."/>
            <person name="Schierwater B."/>
            <person name="Dellaporta S.L."/>
            <person name="Rokhsar D.S."/>
        </authorList>
    </citation>
    <scope>NUCLEOTIDE SEQUENCE [LARGE SCALE GENOMIC DNA]</scope>
    <source>
        <strain evidence="2 3">Grell-BS-1999</strain>
    </source>
</reference>
<dbReference type="GeneID" id="6755493"/>
<dbReference type="PhylomeDB" id="B3S249"/>
<accession>B3S249</accession>
<dbReference type="KEGG" id="tad:TRIADDRAFT_57925"/>
<organism evidence="2 3">
    <name type="scientific">Trichoplax adhaerens</name>
    <name type="common">Trichoplax reptans</name>
    <dbReference type="NCBI Taxonomy" id="10228"/>
    <lineage>
        <taxon>Eukaryota</taxon>
        <taxon>Metazoa</taxon>
        <taxon>Placozoa</taxon>
        <taxon>Uniplacotomia</taxon>
        <taxon>Trichoplacea</taxon>
        <taxon>Trichoplacidae</taxon>
        <taxon>Trichoplax</taxon>
    </lineage>
</organism>